<keyword evidence="4" id="KW-1185">Reference proteome</keyword>
<gene>
    <name evidence="3" type="ORF">D3872_09470</name>
</gene>
<reference evidence="3 4" key="1">
    <citation type="submission" date="2018-09" db="EMBL/GenBank/DDBJ databases">
        <authorList>
            <person name="Zhu H."/>
        </authorList>
    </citation>
    <scope>NUCLEOTIDE SEQUENCE [LARGE SCALE GENOMIC DNA]</scope>
    <source>
        <strain evidence="3 4">K1S02-61</strain>
    </source>
</reference>
<comment type="caution">
    <text evidence="3">The sequence shown here is derived from an EMBL/GenBank/DDBJ whole genome shotgun (WGS) entry which is preliminary data.</text>
</comment>
<dbReference type="SUPFAM" id="SSF56300">
    <property type="entry name" value="Metallo-dependent phosphatases"/>
    <property type="match status" value="1"/>
</dbReference>
<dbReference type="InterPro" id="IPR006311">
    <property type="entry name" value="TAT_signal"/>
</dbReference>
<dbReference type="Pfam" id="PF09423">
    <property type="entry name" value="PhoD"/>
    <property type="match status" value="1"/>
</dbReference>
<dbReference type="PROSITE" id="PS51318">
    <property type="entry name" value="TAT"/>
    <property type="match status" value="1"/>
</dbReference>
<dbReference type="EMBL" id="QYUP01000090">
    <property type="protein sequence ID" value="RJG18957.1"/>
    <property type="molecule type" value="Genomic_DNA"/>
</dbReference>
<dbReference type="PANTHER" id="PTHR43606:SF2">
    <property type="entry name" value="ALKALINE PHOSPHATASE FAMILY PROTEIN (AFU_ORTHOLOGUE AFUA_5G03860)"/>
    <property type="match status" value="1"/>
</dbReference>
<dbReference type="Gene3D" id="2.60.40.380">
    <property type="entry name" value="Purple acid phosphatase-like, N-terminal"/>
    <property type="match status" value="1"/>
</dbReference>
<dbReference type="AlphaFoldDB" id="A0A418Y0T4"/>
<protein>
    <submittedName>
        <fullName evidence="3">Alkaline phosphatase</fullName>
    </submittedName>
</protein>
<dbReference type="InterPro" id="IPR032093">
    <property type="entry name" value="PhoD_N"/>
</dbReference>
<feature type="domain" description="Phospholipase D N-terminal" evidence="2">
    <location>
        <begin position="40"/>
        <end position="135"/>
    </location>
</feature>
<dbReference type="InterPro" id="IPR038607">
    <property type="entry name" value="PhoD-like_sf"/>
</dbReference>
<accession>A0A418Y0T4</accession>
<dbReference type="Proteomes" id="UP000284006">
    <property type="component" value="Unassembled WGS sequence"/>
</dbReference>
<name>A0A418Y0T4_9BURK</name>
<evidence type="ECO:0000313" key="4">
    <source>
        <dbReference type="Proteomes" id="UP000284006"/>
    </source>
</evidence>
<dbReference type="InterPro" id="IPR018946">
    <property type="entry name" value="PhoD-like_MPP"/>
</dbReference>
<dbReference type="InterPro" id="IPR029052">
    <property type="entry name" value="Metallo-depent_PP-like"/>
</dbReference>
<feature type="domain" description="PhoD-like phosphatase metallophosphatase" evidence="1">
    <location>
        <begin position="148"/>
        <end position="492"/>
    </location>
</feature>
<dbReference type="CDD" id="cd07389">
    <property type="entry name" value="MPP_PhoD"/>
    <property type="match status" value="1"/>
</dbReference>
<dbReference type="RefSeq" id="WP_119810537.1">
    <property type="nucleotide sequence ID" value="NZ_QYUP01000090.1"/>
</dbReference>
<evidence type="ECO:0000259" key="1">
    <source>
        <dbReference type="Pfam" id="PF09423"/>
    </source>
</evidence>
<sequence length="525" mass="57787">MDQQRRIFLAGAGQLAVLAACRPLAGAAAQPVLSSYPFSLGVASGSPLPDSVILWTRIMSDPLNAAAVPQVAFTVRWEVAHDQAFTRIAAKGSASAIPELAHSVHVDATGLAPGRWYFYRFMLGDAVSPVGRTRTAPTPDAMPGTLKLAVASCQHWEFGSYAAHRHIANAAPDLVAFLGDYIYEWGPYQLKHPPRAHRVDESFSLAEYRARYAQYKSDPDLQASHLAAPWIVTWDDHEVANDYARDRDELLDPKFAQRRAAAYQAFYEHMPLRAAVGGFGDFARLRIYDRFDWGRLASFHVLDDRQYRAHHACQPKNRGGSISVIRSSCAELRDPARSMLGLEQENWLAGGLQASKARWNFLAQQTPMAQSSQTPVLGPDDGRVWNDGWDGYPMARQRLFDTLARTGAANPIVLAGDVHTFYASDLKADFSRPPSPANPVLATEFCGTSISSSSRPQARTLQYVDMNPHVKYGRSDKRGFMLMEVAPTATKVFFVGLDDVKLASSGAATIAQFRVEHGRPGAIRT</sequence>
<dbReference type="OrthoDB" id="327733at2"/>
<dbReference type="InterPro" id="IPR052900">
    <property type="entry name" value="Phospholipid_Metab_Enz"/>
</dbReference>
<dbReference type="PANTHER" id="PTHR43606">
    <property type="entry name" value="PHOSPHATASE, PUTATIVE (AFU_ORTHOLOGUE AFUA_6G08710)-RELATED"/>
    <property type="match status" value="1"/>
</dbReference>
<dbReference type="PROSITE" id="PS51257">
    <property type="entry name" value="PROKAR_LIPOPROTEIN"/>
    <property type="match status" value="1"/>
</dbReference>
<evidence type="ECO:0000259" key="2">
    <source>
        <dbReference type="Pfam" id="PF16655"/>
    </source>
</evidence>
<organism evidence="3 4">
    <name type="scientific">Massilia cavernae</name>
    <dbReference type="NCBI Taxonomy" id="2320864"/>
    <lineage>
        <taxon>Bacteria</taxon>
        <taxon>Pseudomonadati</taxon>
        <taxon>Pseudomonadota</taxon>
        <taxon>Betaproteobacteria</taxon>
        <taxon>Burkholderiales</taxon>
        <taxon>Oxalobacteraceae</taxon>
        <taxon>Telluria group</taxon>
        <taxon>Massilia</taxon>
    </lineage>
</organism>
<dbReference type="Gene3D" id="3.60.21.70">
    <property type="entry name" value="PhoD-like phosphatase"/>
    <property type="match status" value="1"/>
</dbReference>
<proteinExistence type="predicted"/>
<dbReference type="Pfam" id="PF16655">
    <property type="entry name" value="PhoD_N"/>
    <property type="match status" value="1"/>
</dbReference>
<evidence type="ECO:0000313" key="3">
    <source>
        <dbReference type="EMBL" id="RJG18957.1"/>
    </source>
</evidence>